<dbReference type="InterPro" id="IPR039719">
    <property type="entry name" value="FBXO28"/>
</dbReference>
<evidence type="ECO:0000313" key="1">
    <source>
        <dbReference type="EMBL" id="CAF5223519.1"/>
    </source>
</evidence>
<dbReference type="PANTHER" id="PTHR13252">
    <property type="entry name" value="F-BOX ONLY PROTEIN 28"/>
    <property type="match status" value="1"/>
</dbReference>
<sequence length="146" mass="17173">HILSTKFDIISSLDSRIQWLKLTFSSAIQNSFCCFYPGQLLDEIYSVLNHLKTQQSFSNPCTLLQETRDMSSMAIEHFREQIKPKLQSMRMTSLNTMRHNISTFSTTTTSSLSHYHHHKRSTNGIFRRRIDILKNRIYKQNIIMKS</sequence>
<protein>
    <submittedName>
        <fullName evidence="1">Uncharacterized protein</fullName>
    </submittedName>
</protein>
<gene>
    <name evidence="1" type="ORF">GIL414_LOCUS85619</name>
</gene>
<dbReference type="PANTHER" id="PTHR13252:SF9">
    <property type="entry name" value="F-BOX ONLY PROTEIN 28"/>
    <property type="match status" value="1"/>
</dbReference>
<accession>A0A8S3JXK0</accession>
<feature type="non-terminal residue" evidence="1">
    <location>
        <position position="1"/>
    </location>
</feature>
<dbReference type="Proteomes" id="UP000681720">
    <property type="component" value="Unassembled WGS sequence"/>
</dbReference>
<feature type="non-terminal residue" evidence="1">
    <location>
        <position position="146"/>
    </location>
</feature>
<dbReference type="AlphaFoldDB" id="A0A8S3JXK0"/>
<organism evidence="1 2">
    <name type="scientific">Rotaria magnacalcarata</name>
    <dbReference type="NCBI Taxonomy" id="392030"/>
    <lineage>
        <taxon>Eukaryota</taxon>
        <taxon>Metazoa</taxon>
        <taxon>Spiralia</taxon>
        <taxon>Gnathifera</taxon>
        <taxon>Rotifera</taxon>
        <taxon>Eurotatoria</taxon>
        <taxon>Bdelloidea</taxon>
        <taxon>Philodinida</taxon>
        <taxon>Philodinidae</taxon>
        <taxon>Rotaria</taxon>
    </lineage>
</organism>
<evidence type="ECO:0000313" key="2">
    <source>
        <dbReference type="Proteomes" id="UP000681720"/>
    </source>
</evidence>
<comment type="caution">
    <text evidence="1">The sequence shown here is derived from an EMBL/GenBank/DDBJ whole genome shotgun (WGS) entry which is preliminary data.</text>
</comment>
<dbReference type="GO" id="GO:0000209">
    <property type="term" value="P:protein polyubiquitination"/>
    <property type="evidence" value="ECO:0007669"/>
    <property type="project" value="TreeGrafter"/>
</dbReference>
<name>A0A8S3JXK0_9BILA</name>
<dbReference type="EMBL" id="CAJOBJ010371252">
    <property type="protein sequence ID" value="CAF5223519.1"/>
    <property type="molecule type" value="Genomic_DNA"/>
</dbReference>
<reference evidence="1" key="1">
    <citation type="submission" date="2021-02" db="EMBL/GenBank/DDBJ databases">
        <authorList>
            <person name="Nowell W R."/>
        </authorList>
    </citation>
    <scope>NUCLEOTIDE SEQUENCE</scope>
</reference>
<proteinExistence type="predicted"/>